<comment type="caution">
    <text evidence="1">The sequence shown here is derived from an EMBL/GenBank/DDBJ whole genome shotgun (WGS) entry which is preliminary data.</text>
</comment>
<reference evidence="1 2" key="1">
    <citation type="journal article" date="2019" name="Syst. Appl. Microbiol.">
        <title>Microvirga tunisiensis sp. nov., a root nodule symbiotic bacterium isolated from Lupinus micranthus and L. luteus grown in Northern Tunisia.</title>
        <authorList>
            <person name="Msaddak A."/>
            <person name="Rejili M."/>
            <person name="Duran D."/>
            <person name="Mars M."/>
            <person name="Palacios J.M."/>
            <person name="Ruiz-Argueso T."/>
            <person name="Rey L."/>
            <person name="Imperial J."/>
        </authorList>
    </citation>
    <scope>NUCLEOTIDE SEQUENCE [LARGE SCALE GENOMIC DNA]</scope>
    <source>
        <strain evidence="1 2">Lmie10</strain>
    </source>
</reference>
<sequence>MLLYTIWHVPSPGGAQRSGSCHQAATGASRLHKGPEILAAKETRKDLVAVRLQPSEKTHFAAVCEAHGVTISEGFRRLARAAGGLGPTFDHEAKAAIEQLSAQTRAVGVNLNQIARAMNQGLVPADATLRKVLEDIAETIDGYDDLFVSMCARSRKLAVKAIKDEPA</sequence>
<name>A0A5N7MM31_9HYPH</name>
<accession>A0A5N7MM31</accession>
<keyword evidence="2" id="KW-1185">Reference proteome</keyword>
<gene>
    <name evidence="1" type="ORF">FS320_22750</name>
</gene>
<dbReference type="EMBL" id="VOSK01000113">
    <property type="protein sequence ID" value="MPR27908.1"/>
    <property type="molecule type" value="Genomic_DNA"/>
</dbReference>
<organism evidence="1 2">
    <name type="scientific">Microvirga tunisiensis</name>
    <dbReference type="NCBI Taxonomy" id="2108360"/>
    <lineage>
        <taxon>Bacteria</taxon>
        <taxon>Pseudomonadati</taxon>
        <taxon>Pseudomonadota</taxon>
        <taxon>Alphaproteobacteria</taxon>
        <taxon>Hyphomicrobiales</taxon>
        <taxon>Methylobacteriaceae</taxon>
        <taxon>Microvirga</taxon>
    </lineage>
</organism>
<dbReference type="AlphaFoldDB" id="A0A5N7MM31"/>
<evidence type="ECO:0000313" key="2">
    <source>
        <dbReference type="Proteomes" id="UP000403266"/>
    </source>
</evidence>
<evidence type="ECO:0000313" key="1">
    <source>
        <dbReference type="EMBL" id="MPR27908.1"/>
    </source>
</evidence>
<protein>
    <submittedName>
        <fullName evidence="1">MobC family plasmid mobilization relaxosome protein</fullName>
    </submittedName>
</protein>
<proteinExistence type="predicted"/>
<dbReference type="Proteomes" id="UP000403266">
    <property type="component" value="Unassembled WGS sequence"/>
</dbReference>